<evidence type="ECO:0000313" key="3">
    <source>
        <dbReference type="EMBL" id="MFD2161048.1"/>
    </source>
</evidence>
<keyword evidence="4" id="KW-1185">Reference proteome</keyword>
<evidence type="ECO:0000256" key="1">
    <source>
        <dbReference type="SAM" id="Phobius"/>
    </source>
</evidence>
<evidence type="ECO:0000313" key="4">
    <source>
        <dbReference type="Proteomes" id="UP001597387"/>
    </source>
</evidence>
<evidence type="ECO:0008006" key="5">
    <source>
        <dbReference type="Google" id="ProtNLM"/>
    </source>
</evidence>
<reference evidence="4" key="1">
    <citation type="journal article" date="2019" name="Int. J. Syst. Evol. Microbiol.">
        <title>The Global Catalogue of Microorganisms (GCM) 10K type strain sequencing project: providing services to taxonomists for standard genome sequencing and annotation.</title>
        <authorList>
            <consortium name="The Broad Institute Genomics Platform"/>
            <consortium name="The Broad Institute Genome Sequencing Center for Infectious Disease"/>
            <person name="Wu L."/>
            <person name="Ma J."/>
        </authorList>
    </citation>
    <scope>NUCLEOTIDE SEQUENCE [LARGE SCALE GENOMIC DNA]</scope>
    <source>
        <strain evidence="4">KCTC 42217</strain>
    </source>
</reference>
<sequence length="90" mass="9420">MKSLSPFKKLANAHVWFAAFVATLSILAGVPALAQNTVPEKVDVDINAGGDGAGGGGGWYAQPWVWVVGVAVFIIIIIAITRSGNTRRDV</sequence>
<feature type="transmembrane region" description="Helical" evidence="1">
    <location>
        <begin position="58"/>
        <end position="80"/>
    </location>
</feature>
<feature type="signal peptide" evidence="2">
    <location>
        <begin position="1"/>
        <end position="34"/>
    </location>
</feature>
<dbReference type="Proteomes" id="UP001597387">
    <property type="component" value="Unassembled WGS sequence"/>
</dbReference>
<evidence type="ECO:0000256" key="2">
    <source>
        <dbReference type="SAM" id="SignalP"/>
    </source>
</evidence>
<proteinExistence type="predicted"/>
<keyword evidence="2" id="KW-0732">Signal</keyword>
<keyword evidence="1" id="KW-0812">Transmembrane</keyword>
<gene>
    <name evidence="3" type="ORF">ACFSJU_01495</name>
</gene>
<dbReference type="EMBL" id="JBHUHZ010000001">
    <property type="protein sequence ID" value="MFD2161048.1"/>
    <property type="molecule type" value="Genomic_DNA"/>
</dbReference>
<keyword evidence="1" id="KW-0472">Membrane</keyword>
<accession>A0ABW4ZGI9</accession>
<organism evidence="3 4">
    <name type="scientific">Paradesertivirga mongoliensis</name>
    <dbReference type="NCBI Taxonomy" id="2100740"/>
    <lineage>
        <taxon>Bacteria</taxon>
        <taxon>Pseudomonadati</taxon>
        <taxon>Bacteroidota</taxon>
        <taxon>Sphingobacteriia</taxon>
        <taxon>Sphingobacteriales</taxon>
        <taxon>Sphingobacteriaceae</taxon>
        <taxon>Paradesertivirga</taxon>
    </lineage>
</organism>
<protein>
    <recommendedName>
        <fullName evidence="5">Secreted protein</fullName>
    </recommendedName>
</protein>
<comment type="caution">
    <text evidence="3">The sequence shown here is derived from an EMBL/GenBank/DDBJ whole genome shotgun (WGS) entry which is preliminary data.</text>
</comment>
<name>A0ABW4ZGI9_9SPHI</name>
<keyword evidence="1" id="KW-1133">Transmembrane helix</keyword>
<dbReference type="RefSeq" id="WP_255905441.1">
    <property type="nucleotide sequence ID" value="NZ_JAFMZO010000005.1"/>
</dbReference>
<feature type="chain" id="PRO_5045733315" description="Secreted protein" evidence="2">
    <location>
        <begin position="35"/>
        <end position="90"/>
    </location>
</feature>